<dbReference type="AlphaFoldDB" id="A0A0J9VLY4"/>
<dbReference type="VEuPathDB" id="FungiDB:FOXG_20548"/>
<dbReference type="Proteomes" id="UP000009097">
    <property type="component" value="Unassembled WGS sequence"/>
</dbReference>
<sequence>MKEGQPDINSSLGPTANSYREERRKGGNSKRSKKMINPEVCNQDSLYCTIRRRVLLIKHILNGDITRLDHYTN</sequence>
<dbReference type="KEGG" id="fox:FOXG_20548"/>
<evidence type="ECO:0000256" key="1">
    <source>
        <dbReference type="SAM" id="MobiDB-lite"/>
    </source>
</evidence>
<organism evidence="2 3">
    <name type="scientific">Fusarium oxysporum f. sp. lycopersici (strain 4287 / CBS 123668 / FGSC 9935 / NRRL 34936)</name>
    <name type="common">Fusarium vascular wilt of tomato</name>
    <dbReference type="NCBI Taxonomy" id="426428"/>
    <lineage>
        <taxon>Eukaryota</taxon>
        <taxon>Fungi</taxon>
        <taxon>Dikarya</taxon>
        <taxon>Ascomycota</taxon>
        <taxon>Pezizomycotina</taxon>
        <taxon>Sordariomycetes</taxon>
        <taxon>Hypocreomycetidae</taxon>
        <taxon>Hypocreales</taxon>
        <taxon>Nectriaceae</taxon>
        <taxon>Fusarium</taxon>
        <taxon>Fusarium oxysporum species complex</taxon>
    </lineage>
</organism>
<dbReference type="EMBL" id="DS231710">
    <property type="protein sequence ID" value="KNB11695.1"/>
    <property type="molecule type" value="Genomic_DNA"/>
</dbReference>
<protein>
    <submittedName>
        <fullName evidence="2">Uncharacterized protein</fullName>
    </submittedName>
</protein>
<reference evidence="2" key="2">
    <citation type="journal article" date="2010" name="Nature">
        <title>Comparative genomics reveals mobile pathogenicity chromosomes in Fusarium.</title>
        <authorList>
            <person name="Ma L.J."/>
            <person name="van der Does H.C."/>
            <person name="Borkovich K.A."/>
            <person name="Coleman J.J."/>
            <person name="Daboussi M.J."/>
            <person name="Di Pietro A."/>
            <person name="Dufresne M."/>
            <person name="Freitag M."/>
            <person name="Grabherr M."/>
            <person name="Henrissat B."/>
            <person name="Houterman P.M."/>
            <person name="Kang S."/>
            <person name="Shim W.B."/>
            <person name="Woloshuk C."/>
            <person name="Xie X."/>
            <person name="Xu J.R."/>
            <person name="Antoniw J."/>
            <person name="Baker S.E."/>
            <person name="Bluhm B.H."/>
            <person name="Breakspear A."/>
            <person name="Brown D.W."/>
            <person name="Butchko R.A."/>
            <person name="Chapman S."/>
            <person name="Coulson R."/>
            <person name="Coutinho P.M."/>
            <person name="Danchin E.G."/>
            <person name="Diener A."/>
            <person name="Gale L.R."/>
            <person name="Gardiner D.M."/>
            <person name="Goff S."/>
            <person name="Hammond-Kosack K.E."/>
            <person name="Hilburn K."/>
            <person name="Hua-Van A."/>
            <person name="Jonkers W."/>
            <person name="Kazan K."/>
            <person name="Kodira C.D."/>
            <person name="Koehrsen M."/>
            <person name="Kumar L."/>
            <person name="Lee Y.H."/>
            <person name="Li L."/>
            <person name="Manners J.M."/>
            <person name="Miranda-Saavedra D."/>
            <person name="Mukherjee M."/>
            <person name="Park G."/>
            <person name="Park J."/>
            <person name="Park S.Y."/>
            <person name="Proctor R.H."/>
            <person name="Regev A."/>
            <person name="Ruiz-Roldan M.C."/>
            <person name="Sain D."/>
            <person name="Sakthikumar S."/>
            <person name="Sykes S."/>
            <person name="Schwartz D.C."/>
            <person name="Turgeon B.G."/>
            <person name="Wapinski I."/>
            <person name="Yoder O."/>
            <person name="Young S."/>
            <person name="Zeng Q."/>
            <person name="Zhou S."/>
            <person name="Galagan J."/>
            <person name="Cuomo C.A."/>
            <person name="Kistler H.C."/>
            <person name="Rep M."/>
        </authorList>
    </citation>
    <scope>NUCLEOTIDE SEQUENCE [LARGE SCALE GENOMIC DNA]</scope>
    <source>
        <strain evidence="2">4287</strain>
    </source>
</reference>
<reference evidence="2" key="1">
    <citation type="submission" date="2007-04" db="EMBL/GenBank/DDBJ databases">
        <authorList>
            <consortium name="The Broad Institute Genome Sequencing Platform"/>
            <person name="Birren B."/>
            <person name="Lander E."/>
            <person name="Galagan J."/>
            <person name="Nusbaum C."/>
            <person name="Devon K."/>
            <person name="Ma L.-J."/>
            <person name="Jaffe D."/>
            <person name="Butler J."/>
            <person name="Alvarez P."/>
            <person name="Gnerre S."/>
            <person name="Grabherr M."/>
            <person name="Kleber M."/>
            <person name="Mauceli E."/>
            <person name="Brockman W."/>
            <person name="MacCallum I.A."/>
            <person name="Young S."/>
            <person name="LaButti K."/>
            <person name="DeCaprio D."/>
            <person name="Crawford M."/>
            <person name="Koehrsen M."/>
            <person name="Engels R."/>
            <person name="Montgomery P."/>
            <person name="Pearson M."/>
            <person name="Howarth C."/>
            <person name="Larson L."/>
            <person name="White J."/>
            <person name="O'Leary S."/>
            <person name="Kodira C."/>
            <person name="Zeng Q."/>
            <person name="Yandava C."/>
            <person name="Alvarado L."/>
            <person name="Kistler C."/>
            <person name="Shim W.-B."/>
            <person name="Kang S."/>
            <person name="Woloshuk C."/>
        </authorList>
    </citation>
    <scope>NUCLEOTIDE SEQUENCE</scope>
    <source>
        <strain evidence="2">4287</strain>
    </source>
</reference>
<proteinExistence type="predicted"/>
<feature type="compositionally biased region" description="Polar residues" evidence="1">
    <location>
        <begin position="7"/>
        <end position="18"/>
    </location>
</feature>
<accession>A0A0J9VLY4</accession>
<gene>
    <name evidence="2" type="ORF">FOXG_20548</name>
</gene>
<evidence type="ECO:0000313" key="3">
    <source>
        <dbReference type="Proteomes" id="UP000009097"/>
    </source>
</evidence>
<evidence type="ECO:0000313" key="2">
    <source>
        <dbReference type="EMBL" id="KNB11695.1"/>
    </source>
</evidence>
<name>A0A0J9VLY4_FUSO4</name>
<feature type="region of interest" description="Disordered" evidence="1">
    <location>
        <begin position="1"/>
        <end position="36"/>
    </location>
</feature>
<dbReference type="GeneID" id="28961254"/>
<dbReference type="RefSeq" id="XP_018249740.1">
    <property type="nucleotide sequence ID" value="XM_018400832.1"/>
</dbReference>